<sequence length="72" mass="8409">MGGLLDYDTRQRHVCWRRDRCGDASWLLQRESATGRRPLVQMPRSLFSGAISGTHAHPWRIGAQWTRFLEQQ</sequence>
<gene>
    <name evidence="1" type="ORF">DICSQDRAFT_155698</name>
</gene>
<dbReference type="EMBL" id="JH719415">
    <property type="protein sequence ID" value="EJF60566.1"/>
    <property type="molecule type" value="Genomic_DNA"/>
</dbReference>
<organism evidence="1 2">
    <name type="scientific">Dichomitus squalens (strain LYAD-421)</name>
    <name type="common">Western red white-rot fungus</name>
    <dbReference type="NCBI Taxonomy" id="732165"/>
    <lineage>
        <taxon>Eukaryota</taxon>
        <taxon>Fungi</taxon>
        <taxon>Dikarya</taxon>
        <taxon>Basidiomycota</taxon>
        <taxon>Agaricomycotina</taxon>
        <taxon>Agaricomycetes</taxon>
        <taxon>Polyporales</taxon>
        <taxon>Polyporaceae</taxon>
        <taxon>Dichomitus</taxon>
    </lineage>
</organism>
<reference evidence="1 2" key="1">
    <citation type="journal article" date="2012" name="Science">
        <title>The Paleozoic origin of enzymatic lignin decomposition reconstructed from 31 fungal genomes.</title>
        <authorList>
            <person name="Floudas D."/>
            <person name="Binder M."/>
            <person name="Riley R."/>
            <person name="Barry K."/>
            <person name="Blanchette R.A."/>
            <person name="Henrissat B."/>
            <person name="Martinez A.T."/>
            <person name="Otillar R."/>
            <person name="Spatafora J.W."/>
            <person name="Yadav J.S."/>
            <person name="Aerts A."/>
            <person name="Benoit I."/>
            <person name="Boyd A."/>
            <person name="Carlson A."/>
            <person name="Copeland A."/>
            <person name="Coutinho P.M."/>
            <person name="de Vries R.P."/>
            <person name="Ferreira P."/>
            <person name="Findley K."/>
            <person name="Foster B."/>
            <person name="Gaskell J."/>
            <person name="Glotzer D."/>
            <person name="Gorecki P."/>
            <person name="Heitman J."/>
            <person name="Hesse C."/>
            <person name="Hori C."/>
            <person name="Igarashi K."/>
            <person name="Jurgens J.A."/>
            <person name="Kallen N."/>
            <person name="Kersten P."/>
            <person name="Kohler A."/>
            <person name="Kuees U."/>
            <person name="Kumar T.K.A."/>
            <person name="Kuo A."/>
            <person name="LaButti K."/>
            <person name="Larrondo L.F."/>
            <person name="Lindquist E."/>
            <person name="Ling A."/>
            <person name="Lombard V."/>
            <person name="Lucas S."/>
            <person name="Lundell T."/>
            <person name="Martin R."/>
            <person name="McLaughlin D.J."/>
            <person name="Morgenstern I."/>
            <person name="Morin E."/>
            <person name="Murat C."/>
            <person name="Nagy L.G."/>
            <person name="Nolan M."/>
            <person name="Ohm R.A."/>
            <person name="Patyshakuliyeva A."/>
            <person name="Rokas A."/>
            <person name="Ruiz-Duenas F.J."/>
            <person name="Sabat G."/>
            <person name="Salamov A."/>
            <person name="Samejima M."/>
            <person name="Schmutz J."/>
            <person name="Slot J.C."/>
            <person name="St John F."/>
            <person name="Stenlid J."/>
            <person name="Sun H."/>
            <person name="Sun S."/>
            <person name="Syed K."/>
            <person name="Tsang A."/>
            <person name="Wiebenga A."/>
            <person name="Young D."/>
            <person name="Pisabarro A."/>
            <person name="Eastwood D.C."/>
            <person name="Martin F."/>
            <person name="Cullen D."/>
            <person name="Grigoriev I.V."/>
            <person name="Hibbett D.S."/>
        </authorList>
    </citation>
    <scope>NUCLEOTIDE SEQUENCE [LARGE SCALE GENOMIC DNA]</scope>
    <source>
        <strain evidence="1 2">LYAD-421 SS1</strain>
    </source>
</reference>
<dbReference type="Proteomes" id="UP000053319">
    <property type="component" value="Unassembled WGS sequence"/>
</dbReference>
<evidence type="ECO:0000313" key="2">
    <source>
        <dbReference type="Proteomes" id="UP000053319"/>
    </source>
</evidence>
<dbReference type="AlphaFoldDB" id="R7SWV2"/>
<evidence type="ECO:0000313" key="1">
    <source>
        <dbReference type="EMBL" id="EJF60566.1"/>
    </source>
</evidence>
<dbReference type="RefSeq" id="XP_007366705.1">
    <property type="nucleotide sequence ID" value="XM_007366643.1"/>
</dbReference>
<dbReference type="GeneID" id="18837519"/>
<name>R7SWV2_DICSQ</name>
<proteinExistence type="predicted"/>
<protein>
    <submittedName>
        <fullName evidence="1">Uncharacterized protein</fullName>
    </submittedName>
</protein>
<dbReference type="KEGG" id="dsq:DICSQDRAFT_155698"/>
<dbReference type="HOGENOM" id="CLU_2722193_0_0_1"/>
<accession>R7SWV2</accession>